<comment type="caution">
    <text evidence="3">The sequence shown here is derived from an EMBL/GenBank/DDBJ whole genome shotgun (WGS) entry which is preliminary data.</text>
</comment>
<dbReference type="PANTHER" id="PTHR30007:SF1">
    <property type="entry name" value="BLR1914 PROTEIN"/>
    <property type="match status" value="1"/>
</dbReference>
<dbReference type="AlphaFoldDB" id="A0AAW3R0P7"/>
<gene>
    <name evidence="3" type="ORF">AD941_02480</name>
    <name evidence="2" type="ORF">GCM10007866_14350</name>
</gene>
<reference evidence="5" key="3">
    <citation type="journal article" date="2019" name="Int. J. Syst. Evol. Microbiol.">
        <title>The Global Catalogue of Microorganisms (GCM) 10K type strain sequencing project: providing services to taxonomists for standard genome sequencing and annotation.</title>
        <authorList>
            <consortium name="The Broad Institute Genomics Platform"/>
            <consortium name="The Broad Institute Genome Sequencing Center for Infectious Disease"/>
            <person name="Wu L."/>
            <person name="Ma J."/>
        </authorList>
    </citation>
    <scope>NUCLEOTIDE SEQUENCE [LARGE SCALE GENOMIC DNA]</scope>
    <source>
        <strain evidence="5">NBRC 3250</strain>
    </source>
</reference>
<evidence type="ECO:0000313" key="2">
    <source>
        <dbReference type="EMBL" id="GLQ68984.1"/>
    </source>
</evidence>
<reference evidence="2" key="4">
    <citation type="submission" date="2023-01" db="EMBL/GenBank/DDBJ databases">
        <title>Draft genome sequence of Gluconobacter albidus strain NBRC 3250.</title>
        <authorList>
            <person name="Sun Q."/>
            <person name="Mori K."/>
        </authorList>
    </citation>
    <scope>NUCLEOTIDE SEQUENCE</scope>
    <source>
        <strain evidence="2">NBRC 3250</strain>
    </source>
</reference>
<accession>A0AAW3R0P7</accession>
<protein>
    <submittedName>
        <fullName evidence="3">Transposase</fullName>
    </submittedName>
</protein>
<keyword evidence="5" id="KW-1185">Reference proteome</keyword>
<reference evidence="3 4" key="2">
    <citation type="submission" date="2015-06" db="EMBL/GenBank/DDBJ databases">
        <title>Improved classification and identification of acetic acid bacteria using matrix-assisted laser desorption/ionization time-of-flight mass spectrometry; Gluconobacter nephelii and Gluconobacter uchimurae are later heterotypic synonyms of Gluconobacter japonicus and Gluconobacter oxydans, respectively.</title>
        <authorList>
            <person name="Li L."/>
            <person name="Cleenwerck I."/>
            <person name="De Vuyst L."/>
            <person name="Vandamme P."/>
        </authorList>
    </citation>
    <scope>NUCLEOTIDE SEQUENCE [LARGE SCALE GENOMIC DNA]</scope>
    <source>
        <strain evidence="3 4">LMG 1356</strain>
    </source>
</reference>
<evidence type="ECO:0000313" key="4">
    <source>
        <dbReference type="Proteomes" id="UP000075682"/>
    </source>
</evidence>
<dbReference type="Proteomes" id="UP001156672">
    <property type="component" value="Unassembled WGS sequence"/>
</dbReference>
<evidence type="ECO:0000313" key="3">
    <source>
        <dbReference type="EMBL" id="KXV41852.1"/>
    </source>
</evidence>
<reference evidence="2" key="1">
    <citation type="journal article" date="2014" name="Int. J. Syst. Evol. Microbiol.">
        <title>Complete genome of a new Firmicutes species belonging to the dominant human colonic microbiota ('Ruminococcus bicirculans') reveals two chromosomes and a selective capacity to utilize plant glucans.</title>
        <authorList>
            <consortium name="NISC Comparative Sequencing Program"/>
            <person name="Wegmann U."/>
            <person name="Louis P."/>
            <person name="Goesmann A."/>
            <person name="Henrissat B."/>
            <person name="Duncan S.H."/>
            <person name="Flint H.J."/>
        </authorList>
    </citation>
    <scope>NUCLEOTIDE SEQUENCE</scope>
    <source>
        <strain evidence="2">NBRC 3250</strain>
    </source>
</reference>
<dbReference type="InterPro" id="IPR025668">
    <property type="entry name" value="Tnp_DDE_dom"/>
</dbReference>
<dbReference type="EMBL" id="LHZN01000098">
    <property type="protein sequence ID" value="KXV41852.1"/>
    <property type="molecule type" value="Genomic_DNA"/>
</dbReference>
<evidence type="ECO:0000313" key="5">
    <source>
        <dbReference type="Proteomes" id="UP001156672"/>
    </source>
</evidence>
<dbReference type="PANTHER" id="PTHR30007">
    <property type="entry name" value="PHP DOMAIN PROTEIN"/>
    <property type="match status" value="1"/>
</dbReference>
<name>A0AAW3R0P7_9PROT</name>
<dbReference type="Proteomes" id="UP000075682">
    <property type="component" value="Unassembled WGS sequence"/>
</dbReference>
<evidence type="ECO:0000259" key="1">
    <source>
        <dbReference type="Pfam" id="PF13586"/>
    </source>
</evidence>
<dbReference type="EMBL" id="BSNW01000014">
    <property type="protein sequence ID" value="GLQ68984.1"/>
    <property type="molecule type" value="Genomic_DNA"/>
</dbReference>
<organism evidence="3 4">
    <name type="scientific">Gluconobacter albidus</name>
    <dbReference type="NCBI Taxonomy" id="318683"/>
    <lineage>
        <taxon>Bacteria</taxon>
        <taxon>Pseudomonadati</taxon>
        <taxon>Pseudomonadota</taxon>
        <taxon>Alphaproteobacteria</taxon>
        <taxon>Acetobacterales</taxon>
        <taxon>Acetobacteraceae</taxon>
        <taxon>Gluconobacter</taxon>
    </lineage>
</organism>
<sequence length="102" mass="12087">MKLSVPIPKAMLADRGYDSDSFRQDLLIHGILPVIPSRKSRSAPQKTDWRRYRERNRIERMFNKLKQMRRIATRYDKTALSFMSFLNLAAARLWIRSFVNAT</sequence>
<dbReference type="Pfam" id="PF13586">
    <property type="entry name" value="DDE_Tnp_1_2"/>
    <property type="match status" value="1"/>
</dbReference>
<feature type="domain" description="Transposase DDE" evidence="1">
    <location>
        <begin position="11"/>
        <end position="95"/>
    </location>
</feature>
<proteinExistence type="predicted"/>